<dbReference type="RefSeq" id="WP_265720857.1">
    <property type="nucleotide sequence ID" value="NZ_JAPIVK010000006.1"/>
</dbReference>
<accession>A0ABW5EAT3</accession>
<dbReference type="InterPro" id="IPR033856">
    <property type="entry name" value="Trp_halogen"/>
</dbReference>
<dbReference type="PANTHER" id="PTHR43747:SF4">
    <property type="entry name" value="FLAVIN-DEPENDENT TRYPTOPHAN HALOGENASE"/>
    <property type="match status" value="1"/>
</dbReference>
<dbReference type="InterPro" id="IPR050816">
    <property type="entry name" value="Flavin-dep_Halogenase_NPB"/>
</dbReference>
<dbReference type="Pfam" id="PF04820">
    <property type="entry name" value="Trp_halogenase"/>
    <property type="match status" value="1"/>
</dbReference>
<dbReference type="InterPro" id="IPR036188">
    <property type="entry name" value="FAD/NAD-bd_sf"/>
</dbReference>
<evidence type="ECO:0000313" key="1">
    <source>
        <dbReference type="EMBL" id="MFD2309378.1"/>
    </source>
</evidence>
<dbReference type="InterPro" id="IPR006905">
    <property type="entry name" value="Flavin_halogenase"/>
</dbReference>
<comment type="caution">
    <text evidence="1">The sequence shown here is derived from an EMBL/GenBank/DDBJ whole genome shotgun (WGS) entry which is preliminary data.</text>
</comment>
<proteinExistence type="predicted"/>
<dbReference type="EC" id="1.14.19.-" evidence="1"/>
<dbReference type="PIRSF" id="PIRSF011396">
    <property type="entry name" value="Trp_halogenase"/>
    <property type="match status" value="1"/>
</dbReference>
<keyword evidence="2" id="KW-1185">Reference proteome</keyword>
<organism evidence="1 2">
    <name type="scientific">Microbulbifer halophilus</name>
    <dbReference type="NCBI Taxonomy" id="453963"/>
    <lineage>
        <taxon>Bacteria</taxon>
        <taxon>Pseudomonadati</taxon>
        <taxon>Pseudomonadota</taxon>
        <taxon>Gammaproteobacteria</taxon>
        <taxon>Cellvibrionales</taxon>
        <taxon>Microbulbiferaceae</taxon>
        <taxon>Microbulbifer</taxon>
    </lineage>
</organism>
<gene>
    <name evidence="1" type="ORF">ACFSKX_03025</name>
</gene>
<dbReference type="PANTHER" id="PTHR43747">
    <property type="entry name" value="FAD-BINDING PROTEIN"/>
    <property type="match status" value="1"/>
</dbReference>
<dbReference type="GO" id="GO:0016491">
    <property type="term" value="F:oxidoreductase activity"/>
    <property type="evidence" value="ECO:0007669"/>
    <property type="project" value="UniProtKB-KW"/>
</dbReference>
<protein>
    <submittedName>
        <fullName evidence="1">Tryptophan halogenase family protein</fullName>
        <ecNumber evidence="1">1.14.19.-</ecNumber>
    </submittedName>
</protein>
<dbReference type="SUPFAM" id="SSF51905">
    <property type="entry name" value="FAD/NAD(P)-binding domain"/>
    <property type="match status" value="1"/>
</dbReference>
<dbReference type="Gene3D" id="3.50.50.60">
    <property type="entry name" value="FAD/NAD(P)-binding domain"/>
    <property type="match status" value="1"/>
</dbReference>
<evidence type="ECO:0000313" key="2">
    <source>
        <dbReference type="Proteomes" id="UP001597425"/>
    </source>
</evidence>
<dbReference type="Proteomes" id="UP001597425">
    <property type="component" value="Unassembled WGS sequence"/>
</dbReference>
<reference evidence="2" key="1">
    <citation type="journal article" date="2019" name="Int. J. Syst. Evol. Microbiol.">
        <title>The Global Catalogue of Microorganisms (GCM) 10K type strain sequencing project: providing services to taxonomists for standard genome sequencing and annotation.</title>
        <authorList>
            <consortium name="The Broad Institute Genomics Platform"/>
            <consortium name="The Broad Institute Genome Sequencing Center for Infectious Disease"/>
            <person name="Wu L."/>
            <person name="Ma J."/>
        </authorList>
    </citation>
    <scope>NUCLEOTIDE SEQUENCE [LARGE SCALE GENOMIC DNA]</scope>
    <source>
        <strain evidence="2">KCTC 12848</strain>
    </source>
</reference>
<dbReference type="EMBL" id="JBHUJD010000003">
    <property type="protein sequence ID" value="MFD2309378.1"/>
    <property type="molecule type" value="Genomic_DNA"/>
</dbReference>
<sequence length="500" mass="56457">MATKRIEKITIVGGGTAGWMAAATLSKHYREQPLKIQLVESEQIGTVGVGEATVPGIIRLNQYLGINERDFIAATGATFKLGIEFSGWRKTGEHFFHPFADFGAPISNLPFFPCWLKLQREGRAAPLQEYCLSAAMARANRFAQPDDRATTPLALYSYAYHFDAGRYARFLRDYAEARGVERIEGKVVDLRQNPDSGDIETLYLESGSTLDGDLFIDCSGFRGLLIEEALKTGYEDWRHWLPVDTALAVQSERDSTPPPYTRASATAAGWRWRIPLQHRSGNGHVFSSAHMKLEQAGEDLLRNLDGPALAEPRPIRFTAGMRKKFWHKNCVALGLASGFIEPLESTSISLIQTGIEKLLQFLPDLVPEPTKIREANRLNREEYERLRDFIILHYKLNGRDDSDFWREMRAMPVPDSLQAKLETFREDGRMLMYEQESFSEASWIAIYNGLGYRPQRYLAEVDKLDTEQLAQVFEKMRRAVAAGAESAPTHGEFLAQLIPD</sequence>
<name>A0ABW5EAT3_9GAMM</name>
<keyword evidence="1" id="KW-0560">Oxidoreductase</keyword>